<dbReference type="RefSeq" id="WP_015500662.1">
    <property type="nucleotide sequence ID" value="NC_020911.1"/>
</dbReference>
<reference evidence="1 2" key="1">
    <citation type="journal article" date="2013" name="PLoS ONE">
        <title>Poles Apart: Arctic and Antarctic Octadecabacter strains Share High Genome Plasticity and a New Type of Xanthorhodopsin.</title>
        <authorList>
            <person name="Vollmers J."/>
            <person name="Voget S."/>
            <person name="Dietrich S."/>
            <person name="Gollnow K."/>
            <person name="Smits M."/>
            <person name="Meyer K."/>
            <person name="Brinkhoff T."/>
            <person name="Simon M."/>
            <person name="Daniel R."/>
        </authorList>
    </citation>
    <scope>NUCLEOTIDE SEQUENCE [LARGE SCALE GENOMIC DNA]</scope>
    <source>
        <strain evidence="1 2">307</strain>
    </source>
</reference>
<organism evidence="1 2">
    <name type="scientific">Octadecabacter antarcticus 307</name>
    <dbReference type="NCBI Taxonomy" id="391626"/>
    <lineage>
        <taxon>Bacteria</taxon>
        <taxon>Pseudomonadati</taxon>
        <taxon>Pseudomonadota</taxon>
        <taxon>Alphaproteobacteria</taxon>
        <taxon>Rhodobacterales</taxon>
        <taxon>Roseobacteraceae</taxon>
        <taxon>Octadecabacter</taxon>
    </lineage>
</organism>
<sequence length="127" mass="14759">MINPKKNAEIVLWLADNSKRPKVAVKVWAVILSELCPYTGLVKINRDWLADRIGCRADHVGQIMKDLVQIEAVTTSRGHDLRRIFYTVSEEIVQRQEREEREEPAMKPTKYEDKNGNMCFRLAIFSK</sequence>
<protein>
    <submittedName>
        <fullName evidence="1">Uncharacterized protein</fullName>
    </submittedName>
</protein>
<dbReference type="HOGENOM" id="CLU_2062734_0_0_5"/>
<dbReference type="EMBL" id="CP003740">
    <property type="protein sequence ID" value="AGI68681.1"/>
    <property type="molecule type" value="Genomic_DNA"/>
</dbReference>
<gene>
    <name evidence="1" type="ORF">OAN307_c31470</name>
</gene>
<dbReference type="KEGG" id="oat:OAN307_c31470"/>
<accession>M9RE34</accession>
<dbReference type="AlphaFoldDB" id="M9RE34"/>
<proteinExistence type="predicted"/>
<dbReference type="OrthoDB" id="7876596at2"/>
<dbReference type="Proteomes" id="UP000005307">
    <property type="component" value="Chromosome"/>
</dbReference>
<evidence type="ECO:0000313" key="1">
    <source>
        <dbReference type="EMBL" id="AGI68681.1"/>
    </source>
</evidence>
<keyword evidence="2" id="KW-1185">Reference proteome</keyword>
<evidence type="ECO:0000313" key="2">
    <source>
        <dbReference type="Proteomes" id="UP000005307"/>
    </source>
</evidence>
<dbReference type="eggNOG" id="ENOG502ZEJW">
    <property type="taxonomic scope" value="Bacteria"/>
</dbReference>
<name>M9RE34_9RHOB</name>